<evidence type="ECO:0000313" key="2">
    <source>
        <dbReference type="Proteomes" id="UP001500037"/>
    </source>
</evidence>
<gene>
    <name evidence="1" type="ORF">GCM10009665_38030</name>
</gene>
<protein>
    <submittedName>
        <fullName evidence="1">Uncharacterized protein</fullName>
    </submittedName>
</protein>
<reference evidence="1 2" key="1">
    <citation type="journal article" date="2019" name="Int. J. Syst. Evol. Microbiol.">
        <title>The Global Catalogue of Microorganisms (GCM) 10K type strain sequencing project: providing services to taxonomists for standard genome sequencing and annotation.</title>
        <authorList>
            <consortium name="The Broad Institute Genomics Platform"/>
            <consortium name="The Broad Institute Genome Sequencing Center for Infectious Disease"/>
            <person name="Wu L."/>
            <person name="Ma J."/>
        </authorList>
    </citation>
    <scope>NUCLEOTIDE SEQUENCE [LARGE SCALE GENOMIC DNA]</scope>
    <source>
        <strain evidence="1 2">JCM 13004</strain>
    </source>
</reference>
<dbReference type="Proteomes" id="UP001500037">
    <property type="component" value="Unassembled WGS sequence"/>
</dbReference>
<evidence type="ECO:0000313" key="1">
    <source>
        <dbReference type="EMBL" id="GAA1243593.1"/>
    </source>
</evidence>
<keyword evidence="2" id="KW-1185">Reference proteome</keyword>
<organism evidence="1 2">
    <name type="scientific">Kitasatospora nipponensis</name>
    <dbReference type="NCBI Taxonomy" id="258049"/>
    <lineage>
        <taxon>Bacteria</taxon>
        <taxon>Bacillati</taxon>
        <taxon>Actinomycetota</taxon>
        <taxon>Actinomycetes</taxon>
        <taxon>Kitasatosporales</taxon>
        <taxon>Streptomycetaceae</taxon>
        <taxon>Kitasatospora</taxon>
    </lineage>
</organism>
<proteinExistence type="predicted"/>
<name>A0ABN1WB37_9ACTN</name>
<dbReference type="RefSeq" id="WP_344442921.1">
    <property type="nucleotide sequence ID" value="NZ_BAAALF010000064.1"/>
</dbReference>
<sequence>MAEEPTSWAAWTTKHVHSGPGGVQTVEGIAIAGDLTVHTTWTGSEAVLTVQYTDSLDWFTLQGSPQAVSDEHSARTLHQHAVEAVKAGGGARLP</sequence>
<accession>A0ABN1WB37</accession>
<comment type="caution">
    <text evidence="1">The sequence shown here is derived from an EMBL/GenBank/DDBJ whole genome shotgun (WGS) entry which is preliminary data.</text>
</comment>
<dbReference type="EMBL" id="BAAALF010000064">
    <property type="protein sequence ID" value="GAA1243593.1"/>
    <property type="molecule type" value="Genomic_DNA"/>
</dbReference>